<dbReference type="EMBL" id="QEAS01000008">
    <property type="protein sequence ID" value="PWG80622.1"/>
    <property type="molecule type" value="Genomic_DNA"/>
</dbReference>
<comment type="caution">
    <text evidence="1">The sequence shown here is derived from an EMBL/GenBank/DDBJ whole genome shotgun (WGS) entry which is preliminary data.</text>
</comment>
<proteinExistence type="predicted"/>
<accession>A0A2U2PH86</accession>
<reference evidence="1 2" key="1">
    <citation type="submission" date="2018-04" db="EMBL/GenBank/DDBJ databases">
        <title>Pedobacter chongqingensis sp. nov., isolated from a rottenly hemp rope.</title>
        <authorList>
            <person name="Cai Y."/>
        </authorList>
    </citation>
    <scope>NUCLEOTIDE SEQUENCE [LARGE SCALE GENOMIC DNA]</scope>
    <source>
        <strain evidence="1 2">FJ4-8</strain>
    </source>
</reference>
<evidence type="ECO:0000313" key="1">
    <source>
        <dbReference type="EMBL" id="PWG80622.1"/>
    </source>
</evidence>
<dbReference type="AlphaFoldDB" id="A0A2U2PH86"/>
<name>A0A2U2PH86_9SPHI</name>
<sequence>MILRKTEVEDRDFLFIFQLDDEANYPAAFTPKDPADKVAYWAPPILTGKLHIKSLLLSNIKTD</sequence>
<dbReference type="OrthoDB" id="9811523at2"/>
<keyword evidence="2" id="KW-1185">Reference proteome</keyword>
<organism evidence="1 2">
    <name type="scientific">Pararcticibacter amylolyticus</name>
    <dbReference type="NCBI Taxonomy" id="2173175"/>
    <lineage>
        <taxon>Bacteria</taxon>
        <taxon>Pseudomonadati</taxon>
        <taxon>Bacteroidota</taxon>
        <taxon>Sphingobacteriia</taxon>
        <taxon>Sphingobacteriales</taxon>
        <taxon>Sphingobacteriaceae</taxon>
        <taxon>Pararcticibacter</taxon>
    </lineage>
</organism>
<dbReference type="Proteomes" id="UP000245647">
    <property type="component" value="Unassembled WGS sequence"/>
</dbReference>
<protein>
    <submittedName>
        <fullName evidence="1">Uncharacterized protein</fullName>
    </submittedName>
</protein>
<gene>
    <name evidence="1" type="ORF">DDR33_11395</name>
</gene>
<evidence type="ECO:0000313" key="2">
    <source>
        <dbReference type="Proteomes" id="UP000245647"/>
    </source>
</evidence>